<dbReference type="EMBL" id="PKPP01013705">
    <property type="protein sequence ID" value="PWA40567.1"/>
    <property type="molecule type" value="Genomic_DNA"/>
</dbReference>
<dbReference type="PANTHER" id="PTHR32195">
    <property type="entry name" value="OS07G0662800 PROTEIN"/>
    <property type="match status" value="1"/>
</dbReference>
<reference evidence="1 2" key="1">
    <citation type="journal article" date="2018" name="Mol. Plant">
        <title>The genome of Artemisia annua provides insight into the evolution of Asteraceae family and artemisinin biosynthesis.</title>
        <authorList>
            <person name="Shen Q."/>
            <person name="Zhang L."/>
            <person name="Liao Z."/>
            <person name="Wang S."/>
            <person name="Yan T."/>
            <person name="Shi P."/>
            <person name="Liu M."/>
            <person name="Fu X."/>
            <person name="Pan Q."/>
            <person name="Wang Y."/>
            <person name="Lv Z."/>
            <person name="Lu X."/>
            <person name="Zhang F."/>
            <person name="Jiang W."/>
            <person name="Ma Y."/>
            <person name="Chen M."/>
            <person name="Hao X."/>
            <person name="Li L."/>
            <person name="Tang Y."/>
            <person name="Lv G."/>
            <person name="Zhou Y."/>
            <person name="Sun X."/>
            <person name="Brodelius P.E."/>
            <person name="Rose J.K.C."/>
            <person name="Tang K."/>
        </authorList>
    </citation>
    <scope>NUCLEOTIDE SEQUENCE [LARGE SCALE GENOMIC DNA]</scope>
    <source>
        <strain evidence="2">cv. Huhao1</strain>
        <tissue evidence="1">Leaf</tissue>
    </source>
</reference>
<evidence type="ECO:0000313" key="1">
    <source>
        <dbReference type="EMBL" id="PWA40567.1"/>
    </source>
</evidence>
<proteinExistence type="predicted"/>
<gene>
    <name evidence="1" type="ORF">CTI12_AA561230</name>
</gene>
<name>A0A2U1KV06_ARTAN</name>
<sequence>MASLFTLNATASRDGLEAKRLCDELWSWLLEYGPYQCRVLIEVPAIVFGGWVGFEGNGGWEKVPGLLVWDAIALRLSNQAESLTNPVELLMSVVPLVGLLVWDAIALRLSNQAESLTDPVELLMSVVPLVGLLVWDAIALRLSNQAESLTDPVELLMSEGDNAIWNSPPAMAWSMHIVEETDNKKM</sequence>
<dbReference type="Proteomes" id="UP000245207">
    <property type="component" value="Unassembled WGS sequence"/>
</dbReference>
<dbReference type="PANTHER" id="PTHR32195:SF24">
    <property type="entry name" value="TRYPTOPHAN OR TYROSINE TRANSPORTER PROTEIN"/>
    <property type="match status" value="1"/>
</dbReference>
<evidence type="ECO:0000313" key="2">
    <source>
        <dbReference type="Proteomes" id="UP000245207"/>
    </source>
</evidence>
<comment type="caution">
    <text evidence="1">The sequence shown here is derived from an EMBL/GenBank/DDBJ whole genome shotgun (WGS) entry which is preliminary data.</text>
</comment>
<dbReference type="AlphaFoldDB" id="A0A2U1KV06"/>
<protein>
    <submittedName>
        <fullName evidence="1">Tryptophan/tyrosine permease</fullName>
    </submittedName>
</protein>
<organism evidence="1 2">
    <name type="scientific">Artemisia annua</name>
    <name type="common">Sweet wormwood</name>
    <dbReference type="NCBI Taxonomy" id="35608"/>
    <lineage>
        <taxon>Eukaryota</taxon>
        <taxon>Viridiplantae</taxon>
        <taxon>Streptophyta</taxon>
        <taxon>Embryophyta</taxon>
        <taxon>Tracheophyta</taxon>
        <taxon>Spermatophyta</taxon>
        <taxon>Magnoliopsida</taxon>
        <taxon>eudicotyledons</taxon>
        <taxon>Gunneridae</taxon>
        <taxon>Pentapetalae</taxon>
        <taxon>asterids</taxon>
        <taxon>campanulids</taxon>
        <taxon>Asterales</taxon>
        <taxon>Asteraceae</taxon>
        <taxon>Asteroideae</taxon>
        <taxon>Anthemideae</taxon>
        <taxon>Artemisiinae</taxon>
        <taxon>Artemisia</taxon>
    </lineage>
</organism>
<accession>A0A2U1KV06</accession>
<keyword evidence="2" id="KW-1185">Reference proteome</keyword>